<reference evidence="9" key="1">
    <citation type="journal article" date="2015" name="Nature">
        <title>Complex archaea that bridge the gap between prokaryotes and eukaryotes.</title>
        <authorList>
            <person name="Spang A."/>
            <person name="Saw J.H."/>
            <person name="Jorgensen S.L."/>
            <person name="Zaremba-Niedzwiedzka K."/>
            <person name="Martijn J."/>
            <person name="Lind A.E."/>
            <person name="van Eijk R."/>
            <person name="Schleper C."/>
            <person name="Guy L."/>
            <person name="Ettema T.J."/>
        </authorList>
    </citation>
    <scope>NUCLEOTIDE SEQUENCE</scope>
</reference>
<dbReference type="AlphaFoldDB" id="A0A0F9YGN0"/>
<gene>
    <name evidence="9" type="ORF">LCGC14_0094790</name>
</gene>
<comment type="caution">
    <text evidence="9">The sequence shown here is derived from an EMBL/GenBank/DDBJ whole genome shotgun (WGS) entry which is preliminary data.</text>
</comment>
<accession>A0A0F9YGN0</accession>
<keyword evidence="3" id="KW-0067">ATP-binding</keyword>
<dbReference type="PANTHER" id="PTHR30455:SF2">
    <property type="entry name" value="TRANSCRIPTIONAL REPRESSOR NRDR"/>
    <property type="match status" value="1"/>
</dbReference>
<keyword evidence="5" id="KW-0238">DNA-binding</keyword>
<dbReference type="GO" id="GO:0003677">
    <property type="term" value="F:DNA binding"/>
    <property type="evidence" value="ECO:0007669"/>
    <property type="project" value="UniProtKB-KW"/>
</dbReference>
<keyword evidence="4" id="KW-0805">Transcription regulation</keyword>
<dbReference type="Pfam" id="PF03477">
    <property type="entry name" value="ATP-cone"/>
    <property type="match status" value="1"/>
</dbReference>
<dbReference type="GO" id="GO:0008270">
    <property type="term" value="F:zinc ion binding"/>
    <property type="evidence" value="ECO:0007669"/>
    <property type="project" value="InterPro"/>
</dbReference>
<evidence type="ECO:0000313" key="9">
    <source>
        <dbReference type="EMBL" id="KKO03554.1"/>
    </source>
</evidence>
<keyword evidence="2" id="KW-0547">Nucleotide-binding</keyword>
<dbReference type="InterPro" id="IPR055173">
    <property type="entry name" value="NrdR-like_N"/>
</dbReference>
<evidence type="ECO:0000259" key="8">
    <source>
        <dbReference type="PROSITE" id="PS51161"/>
    </source>
</evidence>
<keyword evidence="1" id="KW-0678">Repressor</keyword>
<feature type="region of interest" description="Disordered" evidence="7">
    <location>
        <begin position="147"/>
        <end position="169"/>
    </location>
</feature>
<proteinExistence type="inferred from homology"/>
<dbReference type="Pfam" id="PF22811">
    <property type="entry name" value="Zn_ribbon_NrdR"/>
    <property type="match status" value="1"/>
</dbReference>
<dbReference type="HAMAP" id="MF_00440">
    <property type="entry name" value="NrdR"/>
    <property type="match status" value="1"/>
</dbReference>
<evidence type="ECO:0000256" key="2">
    <source>
        <dbReference type="ARBA" id="ARBA00022741"/>
    </source>
</evidence>
<dbReference type="GO" id="GO:0045892">
    <property type="term" value="P:negative regulation of DNA-templated transcription"/>
    <property type="evidence" value="ECO:0007669"/>
    <property type="project" value="InterPro"/>
</dbReference>
<evidence type="ECO:0000256" key="4">
    <source>
        <dbReference type="ARBA" id="ARBA00023015"/>
    </source>
</evidence>
<evidence type="ECO:0000256" key="6">
    <source>
        <dbReference type="ARBA" id="ARBA00023163"/>
    </source>
</evidence>
<dbReference type="PROSITE" id="PS51161">
    <property type="entry name" value="ATP_CONE"/>
    <property type="match status" value="1"/>
</dbReference>
<keyword evidence="6" id="KW-0804">Transcription</keyword>
<dbReference type="EMBL" id="LAZR01000026">
    <property type="protein sequence ID" value="KKO03554.1"/>
    <property type="molecule type" value="Genomic_DNA"/>
</dbReference>
<evidence type="ECO:0000256" key="5">
    <source>
        <dbReference type="ARBA" id="ARBA00023125"/>
    </source>
</evidence>
<protein>
    <recommendedName>
        <fullName evidence="8">ATP-cone domain-containing protein</fullName>
    </recommendedName>
</protein>
<dbReference type="InterPro" id="IPR003796">
    <property type="entry name" value="RNR_NrdR-like"/>
</dbReference>
<dbReference type="InterPro" id="IPR005144">
    <property type="entry name" value="ATP-cone_dom"/>
</dbReference>
<dbReference type="PANTHER" id="PTHR30455">
    <property type="entry name" value="TRANSCRIPTIONAL REPRESSOR NRDR"/>
    <property type="match status" value="1"/>
</dbReference>
<name>A0A0F9YGN0_9ZZZZ</name>
<organism evidence="9">
    <name type="scientific">marine sediment metagenome</name>
    <dbReference type="NCBI Taxonomy" id="412755"/>
    <lineage>
        <taxon>unclassified sequences</taxon>
        <taxon>metagenomes</taxon>
        <taxon>ecological metagenomes</taxon>
    </lineage>
</organism>
<feature type="domain" description="ATP-cone" evidence="8">
    <location>
        <begin position="50"/>
        <end position="140"/>
    </location>
</feature>
<evidence type="ECO:0000256" key="7">
    <source>
        <dbReference type="SAM" id="MobiDB-lite"/>
    </source>
</evidence>
<sequence length="169" mass="19599">MQCPFCGHDDDKVVDSRGSEGGRVIRRRRECLACHRRYTTYERLEEALRITVVKKDGSRVPYEREKLLASFRNACYKLPVPEERLRLMVDATEEAIFRNHEKEVPSLFIGEVACGLLRDANKIAYIRFASMYREFRDIGELVDEATQVRNDPQIGPDQGDLFDSQDRPT</sequence>
<dbReference type="NCBIfam" id="TIGR00244">
    <property type="entry name" value="transcriptional regulator NrdR"/>
    <property type="match status" value="1"/>
</dbReference>
<evidence type="ECO:0000256" key="1">
    <source>
        <dbReference type="ARBA" id="ARBA00022491"/>
    </source>
</evidence>
<dbReference type="GO" id="GO:0005524">
    <property type="term" value="F:ATP binding"/>
    <property type="evidence" value="ECO:0007669"/>
    <property type="project" value="UniProtKB-KW"/>
</dbReference>
<evidence type="ECO:0000256" key="3">
    <source>
        <dbReference type="ARBA" id="ARBA00022840"/>
    </source>
</evidence>